<evidence type="ECO:0000313" key="1">
    <source>
        <dbReference type="EMBL" id="MBD3719943.1"/>
    </source>
</evidence>
<comment type="caution">
    <text evidence="1">The sequence shown here is derived from an EMBL/GenBank/DDBJ whole genome shotgun (WGS) entry which is preliminary data.</text>
</comment>
<accession>A0A927DZF9</accession>
<proteinExistence type="predicted"/>
<name>A0A927DZF9_KLEPN</name>
<reference evidence="1" key="1">
    <citation type="submission" date="2020-07" db="EMBL/GenBank/DDBJ databases">
        <title>Clinical and genomic characterization of carbapenemase-producing Enterobacterales causing secondary infections during the COVID-19 crisis at a New York City hospital.</title>
        <authorList>
            <person name="Gomez-Simmonds A."/>
            <person name="Annavajhala M.K."/>
            <person name="Uhlemann A.-C."/>
        </authorList>
    </citation>
    <scope>NUCLEOTIDE SEQUENCE</scope>
    <source>
        <strain evidence="1">NK1594</strain>
    </source>
</reference>
<evidence type="ECO:0000313" key="2">
    <source>
        <dbReference type="Proteomes" id="UP000622731"/>
    </source>
</evidence>
<gene>
    <name evidence="1" type="ORF">IE988_13360</name>
</gene>
<sequence>MPQLPFYNRQVTTQGLGAGPVNLPTTSADQQFLNAGAEMAARVTEDITRTANDTAMQGASLNLDNLKYNLDKSVQEKQGLDAGTAAADALKQFDQASSELDQTIPASRREDWSVLKATTRLQLQSSTDSHSLQ</sequence>
<dbReference type="EMBL" id="JACXTF010000001">
    <property type="protein sequence ID" value="MBD3719943.1"/>
    <property type="molecule type" value="Genomic_DNA"/>
</dbReference>
<organism evidence="1 2">
    <name type="scientific">Klebsiella pneumoniae</name>
    <dbReference type="NCBI Taxonomy" id="573"/>
    <lineage>
        <taxon>Bacteria</taxon>
        <taxon>Pseudomonadati</taxon>
        <taxon>Pseudomonadota</taxon>
        <taxon>Gammaproteobacteria</taxon>
        <taxon>Enterobacterales</taxon>
        <taxon>Enterobacteriaceae</taxon>
        <taxon>Klebsiella/Raoultella group</taxon>
        <taxon>Klebsiella</taxon>
        <taxon>Klebsiella pneumoniae complex</taxon>
    </lineage>
</organism>
<dbReference type="AlphaFoldDB" id="A0A927DZF9"/>
<dbReference type="Proteomes" id="UP000622731">
    <property type="component" value="Unassembled WGS sequence"/>
</dbReference>
<protein>
    <submittedName>
        <fullName evidence="1">Uncharacterized protein</fullName>
    </submittedName>
</protein>